<dbReference type="Proteomes" id="UP000095280">
    <property type="component" value="Unplaced"/>
</dbReference>
<feature type="region of interest" description="Disordered" evidence="1">
    <location>
        <begin position="62"/>
        <end position="107"/>
    </location>
</feature>
<dbReference type="AlphaFoldDB" id="A0A1I8FGJ7"/>
<accession>A0A1I8FGJ7</accession>
<evidence type="ECO:0000313" key="2">
    <source>
        <dbReference type="Proteomes" id="UP000095280"/>
    </source>
</evidence>
<protein>
    <submittedName>
        <fullName evidence="3">Uncharacterized protein</fullName>
    </submittedName>
</protein>
<organism evidence="2 3">
    <name type="scientific">Macrostomum lignano</name>
    <dbReference type="NCBI Taxonomy" id="282301"/>
    <lineage>
        <taxon>Eukaryota</taxon>
        <taxon>Metazoa</taxon>
        <taxon>Spiralia</taxon>
        <taxon>Lophotrochozoa</taxon>
        <taxon>Platyhelminthes</taxon>
        <taxon>Rhabditophora</taxon>
        <taxon>Macrostomorpha</taxon>
        <taxon>Macrostomida</taxon>
        <taxon>Macrostomidae</taxon>
        <taxon>Macrostomum</taxon>
    </lineage>
</organism>
<proteinExistence type="predicted"/>
<keyword evidence="2" id="KW-1185">Reference proteome</keyword>
<reference evidence="3" key="1">
    <citation type="submission" date="2016-11" db="UniProtKB">
        <authorList>
            <consortium name="WormBaseParasite"/>
        </authorList>
    </citation>
    <scope>IDENTIFICATION</scope>
</reference>
<dbReference type="WBParaSite" id="maker-unitig_34032-snap-gene-0.2-mRNA-1">
    <property type="protein sequence ID" value="maker-unitig_34032-snap-gene-0.2-mRNA-1"/>
    <property type="gene ID" value="maker-unitig_34032-snap-gene-0.2"/>
</dbReference>
<evidence type="ECO:0000313" key="3">
    <source>
        <dbReference type="WBParaSite" id="maker-unitig_34032-snap-gene-0.2-mRNA-1"/>
    </source>
</evidence>
<name>A0A1I8FGJ7_9PLAT</name>
<feature type="compositionally biased region" description="Low complexity" evidence="1">
    <location>
        <begin position="74"/>
        <end position="84"/>
    </location>
</feature>
<sequence>MLMELNEEGAGCGFCSEGSDDAGGPRKRRTPSRCVEPGAKKEALPRLGLTKPAVVPVVITASSRRRLTAKTRRPSSIPSTSTSPTKDEGEAASELEDGEVSPTNNKQ</sequence>
<evidence type="ECO:0000256" key="1">
    <source>
        <dbReference type="SAM" id="MobiDB-lite"/>
    </source>
</evidence>
<feature type="region of interest" description="Disordered" evidence="1">
    <location>
        <begin position="1"/>
        <end position="35"/>
    </location>
</feature>
<feature type="compositionally biased region" description="Acidic residues" evidence="1">
    <location>
        <begin position="90"/>
        <end position="99"/>
    </location>
</feature>
<feature type="compositionally biased region" description="Basic residues" evidence="1">
    <location>
        <begin position="63"/>
        <end position="73"/>
    </location>
</feature>